<comment type="similarity">
    <text evidence="2">Belongs to the peptidase S1 family. CLIP subfamily.</text>
</comment>
<feature type="chain" id="PRO_5035141648" description="Peptidase S1 domain-containing protein" evidence="4">
    <location>
        <begin position="17"/>
        <end position="1177"/>
    </location>
</feature>
<dbReference type="AlphaFoldDB" id="A0A8I6RGJ5"/>
<dbReference type="SMART" id="SM00020">
    <property type="entry name" value="Tryp_SPc"/>
    <property type="match status" value="1"/>
</dbReference>
<dbReference type="Gene3D" id="2.40.10.10">
    <property type="entry name" value="Trypsin-like serine proteases"/>
    <property type="match status" value="2"/>
</dbReference>
<dbReference type="EnsemblMetazoa" id="XM_024230566.1">
    <property type="protein sequence ID" value="XP_024086334.1"/>
    <property type="gene ID" value="LOC106664562"/>
</dbReference>
<evidence type="ECO:0000259" key="5">
    <source>
        <dbReference type="PROSITE" id="PS50240"/>
    </source>
</evidence>
<feature type="compositionally biased region" description="Low complexity" evidence="3">
    <location>
        <begin position="736"/>
        <end position="756"/>
    </location>
</feature>
<feature type="region of interest" description="Disordered" evidence="3">
    <location>
        <begin position="736"/>
        <end position="767"/>
    </location>
</feature>
<keyword evidence="7" id="KW-1185">Reference proteome</keyword>
<dbReference type="OrthoDB" id="10064156at2759"/>
<evidence type="ECO:0000256" key="1">
    <source>
        <dbReference type="ARBA" id="ARBA00023157"/>
    </source>
</evidence>
<dbReference type="SUPFAM" id="SSF50494">
    <property type="entry name" value="Trypsin-like serine proteases"/>
    <property type="match status" value="1"/>
</dbReference>
<dbReference type="OMA" id="NRHPNIP"/>
<accession>A0A8I6RGJ5</accession>
<feature type="signal peptide" evidence="4">
    <location>
        <begin position="1"/>
        <end position="16"/>
    </location>
</feature>
<dbReference type="CDD" id="cd00190">
    <property type="entry name" value="Tryp_SPc"/>
    <property type="match status" value="1"/>
</dbReference>
<feature type="compositionally biased region" description="Low complexity" evidence="3">
    <location>
        <begin position="404"/>
        <end position="445"/>
    </location>
</feature>
<dbReference type="InterPro" id="IPR001254">
    <property type="entry name" value="Trypsin_dom"/>
</dbReference>
<evidence type="ECO:0000256" key="4">
    <source>
        <dbReference type="SAM" id="SignalP"/>
    </source>
</evidence>
<feature type="compositionally biased region" description="Polar residues" evidence="3">
    <location>
        <begin position="65"/>
        <end position="96"/>
    </location>
</feature>
<feature type="region of interest" description="Disordered" evidence="3">
    <location>
        <begin position="16"/>
        <end position="96"/>
    </location>
</feature>
<dbReference type="RefSeq" id="XP_024086334.1">
    <property type="nucleotide sequence ID" value="XM_024230566.1"/>
</dbReference>
<feature type="compositionally biased region" description="Polar residues" evidence="3">
    <location>
        <begin position="139"/>
        <end position="152"/>
    </location>
</feature>
<evidence type="ECO:0000256" key="2">
    <source>
        <dbReference type="ARBA" id="ARBA00024195"/>
    </source>
</evidence>
<dbReference type="InterPro" id="IPR018114">
    <property type="entry name" value="TRYPSIN_HIS"/>
</dbReference>
<protein>
    <recommendedName>
        <fullName evidence="5">Peptidase S1 domain-containing protein</fullName>
    </recommendedName>
</protein>
<dbReference type="Pfam" id="PF00089">
    <property type="entry name" value="Trypsin"/>
    <property type="match status" value="1"/>
</dbReference>
<proteinExistence type="inferred from homology"/>
<feature type="compositionally biased region" description="Polar residues" evidence="3">
    <location>
        <begin position="816"/>
        <end position="826"/>
    </location>
</feature>
<feature type="compositionally biased region" description="Polar residues" evidence="3">
    <location>
        <begin position="551"/>
        <end position="560"/>
    </location>
</feature>
<dbReference type="InterPro" id="IPR009003">
    <property type="entry name" value="Peptidase_S1_PA"/>
</dbReference>
<dbReference type="EnsemblMetazoa" id="XM_014390399.2">
    <property type="protein sequence ID" value="XP_014245885.1"/>
    <property type="gene ID" value="LOC106664562"/>
</dbReference>
<evidence type="ECO:0000313" key="7">
    <source>
        <dbReference type="Proteomes" id="UP000494040"/>
    </source>
</evidence>
<evidence type="ECO:0000256" key="3">
    <source>
        <dbReference type="SAM" id="MobiDB-lite"/>
    </source>
</evidence>
<dbReference type="InterPro" id="IPR043504">
    <property type="entry name" value="Peptidase_S1_PA_chymotrypsin"/>
</dbReference>
<feature type="compositionally biased region" description="Low complexity" evidence="3">
    <location>
        <begin position="320"/>
        <end position="397"/>
    </location>
</feature>
<feature type="domain" description="Peptidase S1" evidence="5">
    <location>
        <begin position="889"/>
        <end position="1142"/>
    </location>
</feature>
<dbReference type="GO" id="GO:0004252">
    <property type="term" value="F:serine-type endopeptidase activity"/>
    <property type="evidence" value="ECO:0007669"/>
    <property type="project" value="InterPro"/>
</dbReference>
<dbReference type="PROSITE" id="PS50240">
    <property type="entry name" value="TRYPSIN_DOM"/>
    <property type="match status" value="1"/>
</dbReference>
<sequence length="1177" mass="125805">MKTIILLGLVFGAAVGQYGPPKQTGPKKHRTTTTEPPNEANEIQPTVYEESGVLPDGGNYHAKVTSHNQPGLSVSSHSYTLSGPNPNQFLNQSVSSNQPGGCGVTCNGQNQRPIDISKNPFLSAGLSGVPVTSRPFSPPLSQHPNQPQNKPSGNPFLPPNFNQQFSSSQPQPNFPQSQNPHTGHPNVQPSRPGYPNQPLPGQSQNQHPGHPNGQPSQPGFPNQPLPGQGQPQNPHAGHPSGQPSQPGFPNQPFPGQGQPQHPQAGHPNAQPSQPGYPNQPLPGQGQPQTQHAGHPNVQPSRPGYPNQLLGQGQPQPPHAGHPNVQPSQPGFPNQPFPGQGQPQNPQAGHPNAQPSQPGFPNQPFPGQGQPQNPQAGHPNAQPSRPGYPNQPLPGQGQPQPPHAGHPNVQPSQSGFPNQPFPGQGQPQTPHAGLPNVQPSNQNQQPFHHGQKPHPGFPNQLGQTEQPGQQPGHPGQTQYGNPLQQPNQPGQFQPQQQPKQPVPFNQQPAPGFTPQQPSGQPQNPQTSGQQPQPGFPRQPYQAQPQQYPSQSFNSAQPSQPGGTYNCNGQHQFCVPQFVCSNGYIGDKSPNAASTYRKGQCNAGEVCCKLPTSSQPNHNYVTEAPQQKYTGPLNTTPPPGCAAALKCVQEIYCTVEGVMSDVPVALSREQTENKVPLTDCQNPDTGVLGKCCRDPNYKDPWPAGMMMPQRNSGFDDGQYHPNKYPGEKPANVPKVIPNFNPQRPNQPQGQGNQFFPQQVTISPPNPHTIKKPLGAFNTVVTPFPVSQPVHPDPHGFGPNGNTFVPSGPTVPQVPGGNSYDQNKPQPSQNNNLVGSPGNLNPNGPSSPSGQTPFRPQGNAPPANQPFDHNRYSQLQPSSSPQYNSPSSGSLVSPGEKCGVRRPPYSALTYTTGFGEFPWHVVILSSGNRSALCSGAIIAPNAVLTAAHCIDGISPEDMVVKAGEWTLDHPGDRPTQMRVVAASAIHPVYSAGSLVKDQAVLVTEKPFSFDVHVDKVCLPAPGGTYTPSTTTCFLTGWGRPALQNNQPGSSLNKVPINITPKDECEQSLKKTHLGKYFILNEGFTCAAPFNENDLCKVDIGSPLVCERPDGQYELAGVYSWDTKCSSNLPGVMATCDPDWIKQVLATPIETLKQQARPKFKDAQLPEDIDSKPGFALGYGK</sequence>
<dbReference type="KEGG" id="clec:106664562"/>
<evidence type="ECO:0000313" key="6">
    <source>
        <dbReference type="EnsemblMetazoa" id="XP_014245885.1"/>
    </source>
</evidence>
<feature type="region of interest" description="Disordered" evidence="3">
    <location>
        <begin position="117"/>
        <end position="560"/>
    </location>
</feature>
<feature type="compositionally biased region" description="Low complexity" evidence="3">
    <location>
        <begin position="459"/>
        <end position="550"/>
    </location>
</feature>
<feature type="compositionally biased region" description="Low complexity" evidence="3">
    <location>
        <begin position="159"/>
        <end position="180"/>
    </location>
</feature>
<feature type="compositionally biased region" description="Low complexity" evidence="3">
    <location>
        <begin position="303"/>
        <end position="313"/>
    </location>
</feature>
<dbReference type="RefSeq" id="XP_014245885.1">
    <property type="nucleotide sequence ID" value="XM_014390399.2"/>
</dbReference>
<dbReference type="PROSITE" id="PS00134">
    <property type="entry name" value="TRYPSIN_HIS"/>
    <property type="match status" value="1"/>
</dbReference>
<dbReference type="GeneID" id="106664562"/>
<feature type="compositionally biased region" description="Low complexity" evidence="3">
    <location>
        <begin position="827"/>
        <end position="847"/>
    </location>
</feature>
<dbReference type="GO" id="GO:0006508">
    <property type="term" value="P:proteolysis"/>
    <property type="evidence" value="ECO:0007669"/>
    <property type="project" value="InterPro"/>
</dbReference>
<dbReference type="InterPro" id="IPR040973">
    <property type="entry name" value="CLIP_SPH_Scar"/>
</dbReference>
<dbReference type="PANTHER" id="PTHR24256">
    <property type="entry name" value="TRYPTASE-RELATED"/>
    <property type="match status" value="1"/>
</dbReference>
<feature type="compositionally biased region" description="Low complexity" evidence="3">
    <location>
        <begin position="870"/>
        <end position="887"/>
    </location>
</feature>
<feature type="compositionally biased region" description="Low complexity" evidence="3">
    <location>
        <begin position="217"/>
        <end position="290"/>
    </location>
</feature>
<dbReference type="Proteomes" id="UP000494040">
    <property type="component" value="Unassembled WGS sequence"/>
</dbReference>
<dbReference type="InterPro" id="IPR051487">
    <property type="entry name" value="Ser/Thr_Proteases_Immune/Dev"/>
</dbReference>
<feature type="region of interest" description="Disordered" evidence="3">
    <location>
        <begin position="784"/>
        <end position="895"/>
    </location>
</feature>
<name>A0A8I6RGJ5_CIMLE</name>
<dbReference type="FunFam" id="2.40.10.10:FF:000068">
    <property type="entry name" value="transmembrane protease serine 2"/>
    <property type="match status" value="1"/>
</dbReference>
<dbReference type="Pfam" id="PF18399">
    <property type="entry name" value="CLIP_SPH_Scar"/>
    <property type="match status" value="1"/>
</dbReference>
<reference evidence="6" key="1">
    <citation type="submission" date="2022-01" db="UniProtKB">
        <authorList>
            <consortium name="EnsemblMetazoa"/>
        </authorList>
    </citation>
    <scope>IDENTIFICATION</scope>
</reference>
<keyword evidence="1" id="KW-1015">Disulfide bond</keyword>
<organism evidence="6 7">
    <name type="scientific">Cimex lectularius</name>
    <name type="common">Bed bug</name>
    <name type="synonym">Acanthia lectularia</name>
    <dbReference type="NCBI Taxonomy" id="79782"/>
    <lineage>
        <taxon>Eukaryota</taxon>
        <taxon>Metazoa</taxon>
        <taxon>Ecdysozoa</taxon>
        <taxon>Arthropoda</taxon>
        <taxon>Hexapoda</taxon>
        <taxon>Insecta</taxon>
        <taxon>Pterygota</taxon>
        <taxon>Neoptera</taxon>
        <taxon>Paraneoptera</taxon>
        <taxon>Hemiptera</taxon>
        <taxon>Heteroptera</taxon>
        <taxon>Panheteroptera</taxon>
        <taxon>Cimicomorpha</taxon>
        <taxon>Cimicidae</taxon>
        <taxon>Cimex</taxon>
    </lineage>
</organism>
<keyword evidence="4" id="KW-0732">Signal</keyword>